<evidence type="ECO:0000259" key="9">
    <source>
        <dbReference type="PROSITE" id="PS50850"/>
    </source>
</evidence>
<name>A0A6H9YS75_9ACTN</name>
<dbReference type="InterPro" id="IPR003663">
    <property type="entry name" value="Sugar/inositol_transpt"/>
</dbReference>
<feature type="transmembrane region" description="Helical" evidence="8">
    <location>
        <begin position="92"/>
        <end position="112"/>
    </location>
</feature>
<feature type="transmembrane region" description="Helical" evidence="8">
    <location>
        <begin position="425"/>
        <end position="441"/>
    </location>
</feature>
<feature type="transmembrane region" description="Helical" evidence="8">
    <location>
        <begin position="30"/>
        <end position="52"/>
    </location>
</feature>
<dbReference type="SUPFAM" id="SSF103473">
    <property type="entry name" value="MFS general substrate transporter"/>
    <property type="match status" value="1"/>
</dbReference>
<feature type="transmembrane region" description="Helical" evidence="8">
    <location>
        <begin position="152"/>
        <end position="173"/>
    </location>
</feature>
<dbReference type="PRINTS" id="PR00171">
    <property type="entry name" value="SUGRTRNSPORT"/>
</dbReference>
<keyword evidence="3 7" id="KW-0813">Transport</keyword>
<dbReference type="PROSITE" id="PS00216">
    <property type="entry name" value="SUGAR_TRANSPORT_1"/>
    <property type="match status" value="1"/>
</dbReference>
<dbReference type="InterPro" id="IPR020846">
    <property type="entry name" value="MFS_dom"/>
</dbReference>
<comment type="caution">
    <text evidence="10">The sequence shown here is derived from an EMBL/GenBank/DDBJ whole genome shotgun (WGS) entry which is preliminary data.</text>
</comment>
<reference evidence="10 11" key="1">
    <citation type="submission" date="2019-09" db="EMBL/GenBank/DDBJ databases">
        <title>Actinomadura physcomitrii sp. nov., a novel actinomycete isolated from moss [Physcomitrium sphaericum (Ludw) Fuernr].</title>
        <authorList>
            <person name="Zhuang X."/>
            <person name="Liu C."/>
        </authorList>
    </citation>
    <scope>NUCLEOTIDE SEQUENCE [LARGE SCALE GENOMIC DNA]</scope>
    <source>
        <strain evidence="10 11">HMC1</strain>
    </source>
</reference>
<feature type="transmembrane region" description="Helical" evidence="8">
    <location>
        <begin position="260"/>
        <end position="282"/>
    </location>
</feature>
<dbReference type="PANTHER" id="PTHR48020:SF12">
    <property type="entry name" value="PROTON MYO-INOSITOL COTRANSPORTER"/>
    <property type="match status" value="1"/>
</dbReference>
<dbReference type="GO" id="GO:0022857">
    <property type="term" value="F:transmembrane transporter activity"/>
    <property type="evidence" value="ECO:0007669"/>
    <property type="project" value="InterPro"/>
</dbReference>
<evidence type="ECO:0000256" key="2">
    <source>
        <dbReference type="ARBA" id="ARBA00010992"/>
    </source>
</evidence>
<dbReference type="NCBIfam" id="TIGR00879">
    <property type="entry name" value="SP"/>
    <property type="match status" value="1"/>
</dbReference>
<keyword evidence="11" id="KW-1185">Reference proteome</keyword>
<feature type="transmembrane region" description="Helical" evidence="8">
    <location>
        <begin position="118"/>
        <end position="140"/>
    </location>
</feature>
<feature type="transmembrane region" description="Helical" evidence="8">
    <location>
        <begin position="356"/>
        <end position="381"/>
    </location>
</feature>
<evidence type="ECO:0000256" key="5">
    <source>
        <dbReference type="ARBA" id="ARBA00022989"/>
    </source>
</evidence>
<dbReference type="Gene3D" id="1.20.1250.20">
    <property type="entry name" value="MFS general substrate transporter like domains"/>
    <property type="match status" value="1"/>
</dbReference>
<evidence type="ECO:0000256" key="8">
    <source>
        <dbReference type="SAM" id="Phobius"/>
    </source>
</evidence>
<dbReference type="InterPro" id="IPR005828">
    <property type="entry name" value="MFS_sugar_transport-like"/>
</dbReference>
<proteinExistence type="inferred from homology"/>
<evidence type="ECO:0000313" key="10">
    <source>
        <dbReference type="EMBL" id="KAB2342383.1"/>
    </source>
</evidence>
<accession>A0A6H9YS75</accession>
<dbReference type="InterPro" id="IPR036259">
    <property type="entry name" value="MFS_trans_sf"/>
</dbReference>
<comment type="subcellular location">
    <subcellularLocation>
        <location evidence="1">Cell membrane</location>
        <topology evidence="1">Multi-pass membrane protein</topology>
    </subcellularLocation>
</comment>
<keyword evidence="4 8" id="KW-0812">Transmembrane</keyword>
<evidence type="ECO:0000256" key="3">
    <source>
        <dbReference type="ARBA" id="ARBA00022448"/>
    </source>
</evidence>
<dbReference type="EMBL" id="WBMT01000022">
    <property type="protein sequence ID" value="KAB2342383.1"/>
    <property type="molecule type" value="Genomic_DNA"/>
</dbReference>
<dbReference type="PROSITE" id="PS00217">
    <property type="entry name" value="SUGAR_TRANSPORT_2"/>
    <property type="match status" value="1"/>
</dbReference>
<gene>
    <name evidence="10" type="ORF">F8566_38160</name>
</gene>
<dbReference type="Pfam" id="PF00083">
    <property type="entry name" value="Sugar_tr"/>
    <property type="match status" value="1"/>
</dbReference>
<evidence type="ECO:0000256" key="6">
    <source>
        <dbReference type="ARBA" id="ARBA00023136"/>
    </source>
</evidence>
<dbReference type="InterPro" id="IPR005829">
    <property type="entry name" value="Sugar_transporter_CS"/>
</dbReference>
<keyword evidence="6 8" id="KW-0472">Membrane</keyword>
<keyword evidence="5 8" id="KW-1133">Transmembrane helix</keyword>
<organism evidence="10 11">
    <name type="scientific">Actinomadura rudentiformis</name>
    <dbReference type="NCBI Taxonomy" id="359158"/>
    <lineage>
        <taxon>Bacteria</taxon>
        <taxon>Bacillati</taxon>
        <taxon>Actinomycetota</taxon>
        <taxon>Actinomycetes</taxon>
        <taxon>Streptosporangiales</taxon>
        <taxon>Thermomonosporaceae</taxon>
        <taxon>Actinomadura</taxon>
    </lineage>
</organism>
<dbReference type="PROSITE" id="PS50850">
    <property type="entry name" value="MFS"/>
    <property type="match status" value="1"/>
</dbReference>
<sequence length="474" mass="50720">MTRHSSQGGDVPGYVREASRNPFVLKISMLAALGGLLFGYDTGVISGALLYIKDDLDAGSLAQSWIVAGLLAGAVVGALAGGRLADLISRRWTLLIAGIIYVAGALAAALAQTSGQLVTARVVLGLAVGAASAVVPLYIAEHTPPRIRGGTVSYNQLMITIGILVAYLVNFALRNVDGGWRWMLGLGATPGVVLVFSMLFVPYSPRWLMQRGRRAEARRVLARTRRGEDVDAELDEIESVVAQEHRTGFRDLLRPGLRPMLVVGIGLAVIQQVVGVNTVVYFSPTILTYTGLEASDAIAQALTVGITNVVFTVVAVLLLDRVGRRTLLIIGTAGLTVALALLAAFFGLGWQDSAPWVALVALLVYIAAFAIGLGPVFWLMISEIFPLAVRGRAIAVCSLFNWAANFLVSYYFLQLIDAIGRASTFWLYAGLSVLGIVFFIAKVPETRNRTLEEIERDLAPSTARPATPHKPRPA</sequence>
<dbReference type="FunFam" id="1.20.1250.20:FF:000073">
    <property type="entry name" value="MFS myo-inositol transporter, putative"/>
    <property type="match status" value="1"/>
</dbReference>
<feature type="transmembrane region" description="Helical" evidence="8">
    <location>
        <begin position="393"/>
        <end position="413"/>
    </location>
</feature>
<dbReference type="PANTHER" id="PTHR48020">
    <property type="entry name" value="PROTON MYO-INOSITOL COTRANSPORTER"/>
    <property type="match status" value="1"/>
</dbReference>
<evidence type="ECO:0000313" key="11">
    <source>
        <dbReference type="Proteomes" id="UP000468735"/>
    </source>
</evidence>
<dbReference type="GO" id="GO:0005886">
    <property type="term" value="C:plasma membrane"/>
    <property type="evidence" value="ECO:0007669"/>
    <property type="project" value="UniProtKB-SubCell"/>
</dbReference>
<feature type="transmembrane region" description="Helical" evidence="8">
    <location>
        <begin position="179"/>
        <end position="203"/>
    </location>
</feature>
<dbReference type="OrthoDB" id="4008739at2"/>
<protein>
    <submittedName>
        <fullName evidence="10">Sugar porter family MFS transporter</fullName>
    </submittedName>
</protein>
<evidence type="ECO:0000256" key="1">
    <source>
        <dbReference type="ARBA" id="ARBA00004651"/>
    </source>
</evidence>
<feature type="domain" description="Major facilitator superfamily (MFS) profile" evidence="9">
    <location>
        <begin position="27"/>
        <end position="447"/>
    </location>
</feature>
<evidence type="ECO:0000256" key="7">
    <source>
        <dbReference type="RuleBase" id="RU003346"/>
    </source>
</evidence>
<dbReference type="InterPro" id="IPR050814">
    <property type="entry name" value="Myo-inositol_Transporter"/>
</dbReference>
<feature type="transmembrane region" description="Helical" evidence="8">
    <location>
        <begin position="326"/>
        <end position="350"/>
    </location>
</feature>
<dbReference type="Proteomes" id="UP000468735">
    <property type="component" value="Unassembled WGS sequence"/>
</dbReference>
<feature type="transmembrane region" description="Helical" evidence="8">
    <location>
        <begin position="297"/>
        <end position="319"/>
    </location>
</feature>
<dbReference type="AlphaFoldDB" id="A0A6H9YS75"/>
<comment type="similarity">
    <text evidence="2 7">Belongs to the major facilitator superfamily. Sugar transporter (TC 2.A.1.1) family.</text>
</comment>
<feature type="transmembrane region" description="Helical" evidence="8">
    <location>
        <begin position="64"/>
        <end position="85"/>
    </location>
</feature>
<evidence type="ECO:0000256" key="4">
    <source>
        <dbReference type="ARBA" id="ARBA00022692"/>
    </source>
</evidence>